<dbReference type="AlphaFoldDB" id="A0AA35SYJ2"/>
<feature type="region of interest" description="Disordered" evidence="1">
    <location>
        <begin position="250"/>
        <end position="351"/>
    </location>
</feature>
<sequence length="351" mass="37766">MCAGYSQTQSDIDEAAFAAAGNAYAPYPLPDDPPSVPFTPTTPHPPYVPYEIEENDSVRYHAHSRGGAALQPHPFSRSLSEEAHLAGMMMGGGGGGGGVAGGSRMGGGYDSRLDEEGAQFSQDLPEHLTHHGLNYYPPSPASSRAHPHSSHSHHSHHHVNGGGRDNRMTAGMDLSMVRAIEQVSASETGSRSPSVSSVGSRSSARRSGRRRHHHRNGHHRGDPRVHSPVGVPSHSAQGYYYGYYLQGDGRDPYQSNTLPRSSSKTASPHMTSRSPRHHMTSEASPLVGKVTTPPGRHLRSASNELLEVRPQRHHLRPPLEESHDVSHDHQGPRGGDATGPPGRVPSCLSRH</sequence>
<organism evidence="2 3">
    <name type="scientific">Geodia barretti</name>
    <name type="common">Barrett's horny sponge</name>
    <dbReference type="NCBI Taxonomy" id="519541"/>
    <lineage>
        <taxon>Eukaryota</taxon>
        <taxon>Metazoa</taxon>
        <taxon>Porifera</taxon>
        <taxon>Demospongiae</taxon>
        <taxon>Heteroscleromorpha</taxon>
        <taxon>Tetractinellida</taxon>
        <taxon>Astrophorina</taxon>
        <taxon>Geodiidae</taxon>
        <taxon>Geodia</taxon>
    </lineage>
</organism>
<dbReference type="EMBL" id="CASHTH010002971">
    <property type="protein sequence ID" value="CAI8038039.1"/>
    <property type="molecule type" value="Genomic_DNA"/>
</dbReference>
<gene>
    <name evidence="2" type="ORF">GBAR_LOCUS21214</name>
</gene>
<evidence type="ECO:0000256" key="1">
    <source>
        <dbReference type="SAM" id="MobiDB-lite"/>
    </source>
</evidence>
<feature type="region of interest" description="Disordered" evidence="1">
    <location>
        <begin position="182"/>
        <end position="234"/>
    </location>
</feature>
<protein>
    <submittedName>
        <fullName evidence="2">Uncharacterized protein</fullName>
    </submittedName>
</protein>
<feature type="compositionally biased region" description="Low complexity" evidence="1">
    <location>
        <begin position="189"/>
        <end position="202"/>
    </location>
</feature>
<feature type="compositionally biased region" description="Basic residues" evidence="1">
    <location>
        <begin position="145"/>
        <end position="159"/>
    </location>
</feature>
<comment type="caution">
    <text evidence="2">The sequence shown here is derived from an EMBL/GenBank/DDBJ whole genome shotgun (WGS) entry which is preliminary data.</text>
</comment>
<feature type="region of interest" description="Disordered" evidence="1">
    <location>
        <begin position="128"/>
        <end position="169"/>
    </location>
</feature>
<evidence type="ECO:0000313" key="3">
    <source>
        <dbReference type="Proteomes" id="UP001174909"/>
    </source>
</evidence>
<feature type="compositionally biased region" description="Basic and acidic residues" evidence="1">
    <location>
        <begin position="317"/>
        <end position="331"/>
    </location>
</feature>
<accession>A0AA35SYJ2</accession>
<dbReference type="Proteomes" id="UP001174909">
    <property type="component" value="Unassembled WGS sequence"/>
</dbReference>
<feature type="compositionally biased region" description="Basic residues" evidence="1">
    <location>
        <begin position="203"/>
        <end position="218"/>
    </location>
</feature>
<name>A0AA35SYJ2_GEOBA</name>
<keyword evidence="3" id="KW-1185">Reference proteome</keyword>
<reference evidence="2" key="1">
    <citation type="submission" date="2023-03" db="EMBL/GenBank/DDBJ databases">
        <authorList>
            <person name="Steffen K."/>
            <person name="Cardenas P."/>
        </authorList>
    </citation>
    <scope>NUCLEOTIDE SEQUENCE</scope>
</reference>
<feature type="compositionally biased region" description="Polar residues" evidence="1">
    <location>
        <begin position="253"/>
        <end position="273"/>
    </location>
</feature>
<evidence type="ECO:0000313" key="2">
    <source>
        <dbReference type="EMBL" id="CAI8038039.1"/>
    </source>
</evidence>
<proteinExistence type="predicted"/>